<evidence type="ECO:0000256" key="2">
    <source>
        <dbReference type="ARBA" id="ARBA00022729"/>
    </source>
</evidence>
<dbReference type="CDD" id="cd13597">
    <property type="entry name" value="PBP2_lipoprotein_Tp32"/>
    <property type="match status" value="1"/>
</dbReference>
<dbReference type="EMBL" id="SMGG01000003">
    <property type="protein sequence ID" value="TCK61981.1"/>
    <property type="molecule type" value="Genomic_DNA"/>
</dbReference>
<reference evidence="8 9" key="1">
    <citation type="submission" date="2019-03" db="EMBL/GenBank/DDBJ databases">
        <title>Genomic Encyclopedia of Type Strains, Phase IV (KMG-IV): sequencing the most valuable type-strain genomes for metagenomic binning, comparative biology and taxonomic classification.</title>
        <authorList>
            <person name="Goeker M."/>
        </authorList>
    </citation>
    <scope>NUCLEOTIDE SEQUENCE [LARGE SCALE GENOMIC DNA]</scope>
    <source>
        <strain evidence="8 9">DSM 24984</strain>
    </source>
</reference>
<keyword evidence="3" id="KW-0472">Membrane</keyword>
<keyword evidence="9" id="KW-1185">Reference proteome</keyword>
<evidence type="ECO:0000256" key="5">
    <source>
        <dbReference type="ARBA" id="ARBA00023288"/>
    </source>
</evidence>
<keyword evidence="5 6" id="KW-0449">Lipoprotein</keyword>
<dbReference type="Proteomes" id="UP000294614">
    <property type="component" value="Unassembled WGS sequence"/>
</dbReference>
<sequence>MKFRGFLTVVLLALTAVFVIAGCSKKKEEEAAPAETKAPETAAPVVIKVGATPVPHAEILEFVKPILAKEGVTLEIIQFTDYVQPNLALDKGELDANYFQHTPYLESFSKDNKLSLKATAKVHIEPIGVYSKKAKTIAEIGEVGVVAIPNDPSNAGRALALLEKAGLIKLKEGVGISGTVQDVVENPKKLKLKTLDAAQLPRALADVAAAVINTNYALEGGLNPSKDALFIENSDSPYANILVVKAGRENEEALKKLADVLVSEDVTKFIVDKYKGAILPAQLLLQ</sequence>
<evidence type="ECO:0000256" key="4">
    <source>
        <dbReference type="ARBA" id="ARBA00023139"/>
    </source>
</evidence>
<keyword evidence="4" id="KW-0564">Palmitate</keyword>
<name>A0A4V2PSA6_9BACT</name>
<comment type="subcellular location">
    <subcellularLocation>
        <location evidence="1">Membrane</location>
        <topology evidence="1">Lipid-anchor</topology>
    </subcellularLocation>
</comment>
<dbReference type="SUPFAM" id="SSF53850">
    <property type="entry name" value="Periplasmic binding protein-like II"/>
    <property type="match status" value="1"/>
</dbReference>
<comment type="caution">
    <text evidence="8">The sequence shown here is derived from an EMBL/GenBank/DDBJ whole genome shotgun (WGS) entry which is preliminary data.</text>
</comment>
<evidence type="ECO:0000313" key="8">
    <source>
        <dbReference type="EMBL" id="TCK61981.1"/>
    </source>
</evidence>
<evidence type="ECO:0000256" key="6">
    <source>
        <dbReference type="PIRNR" id="PIRNR002854"/>
    </source>
</evidence>
<dbReference type="PROSITE" id="PS51257">
    <property type="entry name" value="PROKAR_LIPOPROTEIN"/>
    <property type="match status" value="1"/>
</dbReference>
<dbReference type="AlphaFoldDB" id="A0A4V2PSA6"/>
<dbReference type="Gene3D" id="3.40.190.10">
    <property type="entry name" value="Periplasmic binding protein-like II"/>
    <property type="match status" value="2"/>
</dbReference>
<proteinExistence type="inferred from homology"/>
<dbReference type="PANTHER" id="PTHR30429:SF0">
    <property type="entry name" value="METHIONINE-BINDING LIPOPROTEIN METQ"/>
    <property type="match status" value="1"/>
</dbReference>
<feature type="lipid moiety-binding region" description="S-diacylglycerol cysteine" evidence="7">
    <location>
        <position position="23"/>
    </location>
</feature>
<evidence type="ECO:0000256" key="1">
    <source>
        <dbReference type="ARBA" id="ARBA00004635"/>
    </source>
</evidence>
<evidence type="ECO:0000256" key="3">
    <source>
        <dbReference type="ARBA" id="ARBA00023136"/>
    </source>
</evidence>
<dbReference type="RefSeq" id="WP_132871688.1">
    <property type="nucleotide sequence ID" value="NZ_SMGG01000003.1"/>
</dbReference>
<comment type="similarity">
    <text evidence="6">Belongs to the nlpA lipoprotein family.</text>
</comment>
<accession>A0A4V2PSA6</accession>
<dbReference type="InterPro" id="IPR004872">
    <property type="entry name" value="Lipoprotein_NlpA"/>
</dbReference>
<gene>
    <name evidence="8" type="ORF">C8D98_0489</name>
</gene>
<dbReference type="Pfam" id="PF03180">
    <property type="entry name" value="Lipoprotein_9"/>
    <property type="match status" value="1"/>
</dbReference>
<dbReference type="PANTHER" id="PTHR30429">
    <property type="entry name" value="D-METHIONINE-BINDING LIPOPROTEIN METQ"/>
    <property type="match status" value="1"/>
</dbReference>
<dbReference type="GO" id="GO:0016020">
    <property type="term" value="C:membrane"/>
    <property type="evidence" value="ECO:0007669"/>
    <property type="project" value="UniProtKB-SubCell"/>
</dbReference>
<evidence type="ECO:0000256" key="7">
    <source>
        <dbReference type="PIRSR" id="PIRSR002854-1"/>
    </source>
</evidence>
<dbReference type="OrthoDB" id="9812878at2"/>
<protein>
    <recommendedName>
        <fullName evidence="6">Lipoprotein</fullName>
    </recommendedName>
</protein>
<keyword evidence="2" id="KW-0732">Signal</keyword>
<organism evidence="8 9">
    <name type="scientific">Seleniivibrio woodruffii</name>
    <dbReference type="NCBI Taxonomy" id="1078050"/>
    <lineage>
        <taxon>Bacteria</taxon>
        <taxon>Pseudomonadati</taxon>
        <taxon>Deferribacterota</taxon>
        <taxon>Deferribacteres</taxon>
        <taxon>Deferribacterales</taxon>
        <taxon>Geovibrionaceae</taxon>
        <taxon>Seleniivibrio</taxon>
    </lineage>
</organism>
<evidence type="ECO:0000313" key="9">
    <source>
        <dbReference type="Proteomes" id="UP000294614"/>
    </source>
</evidence>
<dbReference type="PIRSF" id="PIRSF002854">
    <property type="entry name" value="MetQ"/>
    <property type="match status" value="1"/>
</dbReference>